<reference evidence="3 4" key="1">
    <citation type="submission" date="2018-03" db="EMBL/GenBank/DDBJ databases">
        <title>Genome sequence of Lactococcus lactis strain 14B4 from almond drupe.</title>
        <authorList>
            <person name="Tran T.D."/>
            <person name="McGarvey J.A."/>
            <person name="Huynh S."/>
            <person name="Parker C.T."/>
        </authorList>
    </citation>
    <scope>NUCLEOTIDE SEQUENCE [LARGE SCALE GENOMIC DNA]</scope>
    <source>
        <strain evidence="3 4">14B4</strain>
    </source>
</reference>
<protein>
    <recommendedName>
        <fullName evidence="5">LPXTG cell wall anchor domain-containing protein</fullName>
    </recommendedName>
</protein>
<keyword evidence="1" id="KW-0472">Membrane</keyword>
<name>A0A2Z3KDC5_LACLL</name>
<dbReference type="Proteomes" id="UP000245919">
    <property type="component" value="Chromosome"/>
</dbReference>
<evidence type="ECO:0000256" key="1">
    <source>
        <dbReference type="SAM" id="Phobius"/>
    </source>
</evidence>
<sequence length="111" mass="11976">MKTQITCLLLTSVLALGGGTNTWADTTSSQTDVTITVKASPSVVPAPNQIIPLNQSYTPIRVTPVQGLLPQTNDRYDPFKEGVLGLFCLLLASLISGLNLSKNKEKKEMMK</sequence>
<keyword evidence="1" id="KW-0812">Transmembrane</keyword>
<evidence type="ECO:0000313" key="4">
    <source>
        <dbReference type="Proteomes" id="UP000245919"/>
    </source>
</evidence>
<proteinExistence type="predicted"/>
<evidence type="ECO:0000256" key="2">
    <source>
        <dbReference type="SAM" id="SignalP"/>
    </source>
</evidence>
<dbReference type="GeneID" id="89633307"/>
<gene>
    <name evidence="3" type="ORF">LL14B4_05840</name>
</gene>
<organism evidence="3 4">
    <name type="scientific">Lactococcus lactis subsp. lactis</name>
    <name type="common">Streptococcus lactis</name>
    <dbReference type="NCBI Taxonomy" id="1360"/>
    <lineage>
        <taxon>Bacteria</taxon>
        <taxon>Bacillati</taxon>
        <taxon>Bacillota</taxon>
        <taxon>Bacilli</taxon>
        <taxon>Lactobacillales</taxon>
        <taxon>Streptococcaceae</taxon>
        <taxon>Lactococcus</taxon>
    </lineage>
</organism>
<keyword evidence="1" id="KW-1133">Transmembrane helix</keyword>
<accession>A0A2Z3KDC5</accession>
<evidence type="ECO:0000313" key="3">
    <source>
        <dbReference type="EMBL" id="AWN65722.1"/>
    </source>
</evidence>
<feature type="signal peptide" evidence="2">
    <location>
        <begin position="1"/>
        <end position="24"/>
    </location>
</feature>
<dbReference type="EMBL" id="CP028160">
    <property type="protein sequence ID" value="AWN65722.1"/>
    <property type="molecule type" value="Genomic_DNA"/>
</dbReference>
<feature type="chain" id="PRO_5016277174" description="LPXTG cell wall anchor domain-containing protein" evidence="2">
    <location>
        <begin position="25"/>
        <end position="111"/>
    </location>
</feature>
<dbReference type="RefSeq" id="WP_058203812.1">
    <property type="nucleotide sequence ID" value="NZ_CP028160.1"/>
</dbReference>
<evidence type="ECO:0008006" key="5">
    <source>
        <dbReference type="Google" id="ProtNLM"/>
    </source>
</evidence>
<dbReference type="AlphaFoldDB" id="A0A2Z3KDC5"/>
<feature type="transmembrane region" description="Helical" evidence="1">
    <location>
        <begin position="82"/>
        <end position="101"/>
    </location>
</feature>
<keyword evidence="2" id="KW-0732">Signal</keyword>